<dbReference type="PANTHER" id="PTHR43666:SF1">
    <property type="entry name" value="CONSERVED PROTEIN"/>
    <property type="match status" value="1"/>
</dbReference>
<dbReference type="InterPro" id="IPR045569">
    <property type="entry name" value="Metalloprtase-TldD/E_C"/>
</dbReference>
<proteinExistence type="inferred from homology"/>
<gene>
    <name evidence="5" type="ORF">A2Z23_02310</name>
</gene>
<evidence type="ECO:0000259" key="2">
    <source>
        <dbReference type="Pfam" id="PF01523"/>
    </source>
</evidence>
<dbReference type="Gene3D" id="3.30.2290.10">
    <property type="entry name" value="PmbA/TldD superfamily"/>
    <property type="match status" value="1"/>
</dbReference>
<feature type="domain" description="Metalloprotease TldD/E N-terminal" evidence="2">
    <location>
        <begin position="25"/>
        <end position="83"/>
    </location>
</feature>
<feature type="domain" description="Metalloprotease TldD/E central" evidence="4">
    <location>
        <begin position="125"/>
        <end position="210"/>
    </location>
</feature>
<comment type="similarity">
    <text evidence="1">Belongs to the peptidase U62 family.</text>
</comment>
<dbReference type="Proteomes" id="UP000176628">
    <property type="component" value="Unassembled WGS sequence"/>
</dbReference>
<dbReference type="InterPro" id="IPR045570">
    <property type="entry name" value="Metalloprtase-TldD/E_cen_dom"/>
</dbReference>
<comment type="caution">
    <text evidence="5">The sequence shown here is derived from an EMBL/GenBank/DDBJ whole genome shotgun (WGS) entry which is preliminary data.</text>
</comment>
<dbReference type="EMBL" id="MFAV01000029">
    <property type="protein sequence ID" value="OGD86181.1"/>
    <property type="molecule type" value="Genomic_DNA"/>
</dbReference>
<dbReference type="InterPro" id="IPR002510">
    <property type="entry name" value="Metalloprtase-TldD/E_N"/>
</dbReference>
<protein>
    <recommendedName>
        <fullName evidence="7">Peptidase C69</fullName>
    </recommendedName>
</protein>
<evidence type="ECO:0000313" key="6">
    <source>
        <dbReference type="Proteomes" id="UP000176628"/>
    </source>
</evidence>
<feature type="domain" description="Metalloprotease TldD/E C-terminal" evidence="3">
    <location>
        <begin position="218"/>
        <end position="441"/>
    </location>
</feature>
<reference evidence="5 6" key="1">
    <citation type="journal article" date="2016" name="Nat. Commun.">
        <title>Thousands of microbial genomes shed light on interconnected biogeochemical processes in an aquifer system.</title>
        <authorList>
            <person name="Anantharaman K."/>
            <person name="Brown C.T."/>
            <person name="Hug L.A."/>
            <person name="Sharon I."/>
            <person name="Castelle C.J."/>
            <person name="Probst A.J."/>
            <person name="Thomas B.C."/>
            <person name="Singh A."/>
            <person name="Wilkins M.J."/>
            <person name="Karaoz U."/>
            <person name="Brodie E.L."/>
            <person name="Williams K.H."/>
            <person name="Hubbard S.S."/>
            <person name="Banfield J.F."/>
        </authorList>
    </citation>
    <scope>NUCLEOTIDE SEQUENCE [LARGE SCALE GENOMIC DNA]</scope>
</reference>
<dbReference type="SUPFAM" id="SSF111283">
    <property type="entry name" value="Putative modulator of DNA gyrase, PmbA/TldD"/>
    <property type="match status" value="1"/>
</dbReference>
<dbReference type="AlphaFoldDB" id="A0A1F5G2S5"/>
<dbReference type="GO" id="GO:0006508">
    <property type="term" value="P:proteolysis"/>
    <property type="evidence" value="ECO:0007669"/>
    <property type="project" value="InterPro"/>
</dbReference>
<name>A0A1F5G2S5_9BACT</name>
<evidence type="ECO:0008006" key="7">
    <source>
        <dbReference type="Google" id="ProtNLM"/>
    </source>
</evidence>
<evidence type="ECO:0000313" key="5">
    <source>
        <dbReference type="EMBL" id="OGD86181.1"/>
    </source>
</evidence>
<dbReference type="Pfam" id="PF19290">
    <property type="entry name" value="PmbA_TldD_2nd"/>
    <property type="match status" value="1"/>
</dbReference>
<dbReference type="Pfam" id="PF01523">
    <property type="entry name" value="PmbA_TldD_1st"/>
    <property type="match status" value="1"/>
</dbReference>
<dbReference type="PANTHER" id="PTHR43666">
    <property type="entry name" value="TLDD PROTEIN"/>
    <property type="match status" value="1"/>
</dbReference>
<dbReference type="InterPro" id="IPR036059">
    <property type="entry name" value="TldD/PmbA_sf"/>
</dbReference>
<organism evidence="5 6">
    <name type="scientific">Candidatus Curtissbacteria bacterium RBG_16_39_7</name>
    <dbReference type="NCBI Taxonomy" id="1797707"/>
    <lineage>
        <taxon>Bacteria</taxon>
        <taxon>Candidatus Curtissiibacteriota</taxon>
    </lineage>
</organism>
<dbReference type="GO" id="GO:0008237">
    <property type="term" value="F:metallopeptidase activity"/>
    <property type="evidence" value="ECO:0007669"/>
    <property type="project" value="InterPro"/>
</dbReference>
<evidence type="ECO:0000259" key="4">
    <source>
        <dbReference type="Pfam" id="PF19290"/>
    </source>
</evidence>
<accession>A0A1F5G2S5</accession>
<sequence>MLGERKLKHIAKQALSYSKATQTEVLLTVYDRGLTRFANSQIHQNVAHDEVYIQVRAIIDQRVGVASGNNLDKGSLKKVVEKANLLARLQRKDPHFKSLPKPQKITKVSGFSSKTAKIQSVEKAKTVSDIIKIAKDANLIASGAFDSSISEIAVANSLGVWAYHPSTSASLSMIFSGEDSTGFSADYSSNVSKIDHLLLARKAKEKAIRSKKPKDIAPGDYEVILEPAAVDEILSYFCWLGPNARIYHEEASFLTGKLGKKVFSDRLTIWEDAYDPRGFPIPFDFEGHPKKKVPIIEKGIFKNIVYDSYHAGKHGRENTGHALPAPNTWGPIPGHLVFAPGKNSTNKMIKNVKKGLLISRFWYIRMLHPKVLNITGMTRDGTFLIENGEIAGSVKNLRFTEGIPAALANVISVGNELKLEAGQGGSNLVPALHISKFHFSGRTEF</sequence>
<evidence type="ECO:0000256" key="1">
    <source>
        <dbReference type="ARBA" id="ARBA00005836"/>
    </source>
</evidence>
<evidence type="ECO:0000259" key="3">
    <source>
        <dbReference type="Pfam" id="PF19289"/>
    </source>
</evidence>
<dbReference type="Pfam" id="PF19289">
    <property type="entry name" value="PmbA_TldD_3rd"/>
    <property type="match status" value="1"/>
</dbReference>
<dbReference type="InterPro" id="IPR035068">
    <property type="entry name" value="TldD/PmbA_N"/>
</dbReference>